<dbReference type="EMBL" id="JAFMOF010000001">
    <property type="protein sequence ID" value="MBO0652717.1"/>
    <property type="molecule type" value="Genomic_DNA"/>
</dbReference>
<organism evidence="4 5">
    <name type="scientific">Streptomyces triculaminicus</name>
    <dbReference type="NCBI Taxonomy" id="2816232"/>
    <lineage>
        <taxon>Bacteria</taxon>
        <taxon>Bacillati</taxon>
        <taxon>Actinomycetota</taxon>
        <taxon>Actinomycetes</taxon>
        <taxon>Kitasatosporales</taxon>
        <taxon>Streptomycetaceae</taxon>
        <taxon>Streptomyces</taxon>
    </lineage>
</organism>
<gene>
    <name evidence="4" type="ORF">J1792_07950</name>
</gene>
<proteinExistence type="predicted"/>
<protein>
    <recommendedName>
        <fullName evidence="3">DUF8175 domain-containing protein</fullName>
    </recommendedName>
</protein>
<evidence type="ECO:0000259" key="3">
    <source>
        <dbReference type="Pfam" id="PF26526"/>
    </source>
</evidence>
<feature type="compositionally biased region" description="Low complexity" evidence="1">
    <location>
        <begin position="47"/>
        <end position="72"/>
    </location>
</feature>
<keyword evidence="2" id="KW-0812">Transmembrane</keyword>
<feature type="region of interest" description="Disordered" evidence="1">
    <location>
        <begin position="43"/>
        <end position="93"/>
    </location>
</feature>
<evidence type="ECO:0000256" key="1">
    <source>
        <dbReference type="SAM" id="MobiDB-lite"/>
    </source>
</evidence>
<feature type="compositionally biased region" description="Low complexity" evidence="1">
    <location>
        <begin position="82"/>
        <end position="93"/>
    </location>
</feature>
<comment type="caution">
    <text evidence="4">The sequence shown here is derived from an EMBL/GenBank/DDBJ whole genome shotgun (WGS) entry which is preliminary data.</text>
</comment>
<dbReference type="RefSeq" id="WP_086567075.1">
    <property type="nucleotide sequence ID" value="NZ_JAFMOF010000001.1"/>
</dbReference>
<reference evidence="4" key="1">
    <citation type="submission" date="2021-03" db="EMBL/GenBank/DDBJ databases">
        <title>Streptomyces strains.</title>
        <authorList>
            <person name="Lund M.B."/>
            <person name="Toerring T."/>
        </authorList>
    </citation>
    <scope>NUCLEOTIDE SEQUENCE</scope>
    <source>
        <strain evidence="4">JCM 4242</strain>
    </source>
</reference>
<feature type="transmembrane region" description="Helical" evidence="2">
    <location>
        <begin position="12"/>
        <end position="37"/>
    </location>
</feature>
<keyword evidence="5" id="KW-1185">Reference proteome</keyword>
<name>A0A939FML7_9ACTN</name>
<accession>A0A939FML7</accession>
<evidence type="ECO:0000256" key="2">
    <source>
        <dbReference type="SAM" id="Phobius"/>
    </source>
</evidence>
<dbReference type="Proteomes" id="UP000664781">
    <property type="component" value="Unassembled WGS sequence"/>
</dbReference>
<dbReference type="AlphaFoldDB" id="A0A939FML7"/>
<sequence>MADRNDGQDKGKLGGTLFITSAVFILLVVVMGVFVAVTGGDDDTKGADSAASKTPATPAAPATGGGSVSSSAPQKPADGSCTPTDTDTTVPTVAPKDVTWEIVNSAVLPRSKSAGPMKFDGLTASCYAHTPRGALMASINGHYRSIVALPDSKPMKEMLLPGPGRDKLLEGAKQITQPVPTGDLAQLAGFQMVTYTPETAVVSLVNGEAAGRTLKVFQVTVRWADGDWKVVPADDGHLTSSSNAISDMTGYTQFRGL</sequence>
<dbReference type="InterPro" id="IPR058488">
    <property type="entry name" value="DUF8175"/>
</dbReference>
<evidence type="ECO:0000313" key="5">
    <source>
        <dbReference type="Proteomes" id="UP000664781"/>
    </source>
</evidence>
<keyword evidence="2" id="KW-1133">Transmembrane helix</keyword>
<feature type="domain" description="DUF8175" evidence="3">
    <location>
        <begin position="68"/>
        <end position="253"/>
    </location>
</feature>
<keyword evidence="2" id="KW-0472">Membrane</keyword>
<dbReference type="Pfam" id="PF26526">
    <property type="entry name" value="DUF8175"/>
    <property type="match status" value="1"/>
</dbReference>
<evidence type="ECO:0000313" key="4">
    <source>
        <dbReference type="EMBL" id="MBO0652717.1"/>
    </source>
</evidence>